<dbReference type="Proteomes" id="UP001589716">
    <property type="component" value="Unassembled WGS sequence"/>
</dbReference>
<gene>
    <name evidence="1" type="ORF">ACFFTP_05330</name>
</gene>
<organism evidence="1 2">
    <name type="scientific">Streptomyces roseoviridis</name>
    <dbReference type="NCBI Taxonomy" id="67361"/>
    <lineage>
        <taxon>Bacteria</taxon>
        <taxon>Bacillati</taxon>
        <taxon>Actinomycetota</taxon>
        <taxon>Actinomycetes</taxon>
        <taxon>Kitasatosporales</taxon>
        <taxon>Streptomycetaceae</taxon>
        <taxon>Streptomyces</taxon>
    </lineage>
</organism>
<evidence type="ECO:0000313" key="1">
    <source>
        <dbReference type="EMBL" id="MFB9553616.1"/>
    </source>
</evidence>
<sequence length="191" mass="20962">MPQLPEDIIDRLNKMERRLKALSTAVNTRPAVSEIRPPAQNGGVVINRPLFRIFDGYGHEIFADDIMTGGLARPWLQLLPPQTVDKSRWPSTTSASFTTIALSYNPIWQPKLRLSLHTAVSSGTTTGQVRVLVDNQPFGPTVTAGSTYDYTGLLPGDMKSRFGQTMEIQIQALANGGTVYAQPVLMYGTQT</sequence>
<evidence type="ECO:0000313" key="2">
    <source>
        <dbReference type="Proteomes" id="UP001589716"/>
    </source>
</evidence>
<name>A0ABV5QJH2_9ACTN</name>
<accession>A0ABV5QJH2</accession>
<protein>
    <submittedName>
        <fullName evidence="1">Uncharacterized protein</fullName>
    </submittedName>
</protein>
<keyword evidence="2" id="KW-1185">Reference proteome</keyword>
<proteinExistence type="predicted"/>
<reference evidence="1 2" key="1">
    <citation type="submission" date="2024-09" db="EMBL/GenBank/DDBJ databases">
        <authorList>
            <person name="Sun Q."/>
            <person name="Mori K."/>
        </authorList>
    </citation>
    <scope>NUCLEOTIDE SEQUENCE [LARGE SCALE GENOMIC DNA]</scope>
    <source>
        <strain evidence="1 2">JCM 4414</strain>
    </source>
</reference>
<comment type="caution">
    <text evidence="1">The sequence shown here is derived from an EMBL/GenBank/DDBJ whole genome shotgun (WGS) entry which is preliminary data.</text>
</comment>
<dbReference type="EMBL" id="JBHMCT010000005">
    <property type="protein sequence ID" value="MFB9553616.1"/>
    <property type="molecule type" value="Genomic_DNA"/>
</dbReference>
<dbReference type="RefSeq" id="WP_345486274.1">
    <property type="nucleotide sequence ID" value="NZ_BAAAWU010000001.1"/>
</dbReference>